<dbReference type="AlphaFoldDB" id="A0A6A6E1R6"/>
<feature type="region of interest" description="Disordered" evidence="2">
    <location>
        <begin position="57"/>
        <end position="114"/>
    </location>
</feature>
<reference evidence="4" key="1">
    <citation type="journal article" date="2020" name="Stud. Mycol.">
        <title>101 Dothideomycetes genomes: a test case for predicting lifestyles and emergence of pathogens.</title>
        <authorList>
            <person name="Haridas S."/>
            <person name="Albert R."/>
            <person name="Binder M."/>
            <person name="Bloem J."/>
            <person name="Labutti K."/>
            <person name="Salamov A."/>
            <person name="Andreopoulos B."/>
            <person name="Baker S."/>
            <person name="Barry K."/>
            <person name="Bills G."/>
            <person name="Bluhm B."/>
            <person name="Cannon C."/>
            <person name="Castanera R."/>
            <person name="Culley D."/>
            <person name="Daum C."/>
            <person name="Ezra D."/>
            <person name="Gonzalez J."/>
            <person name="Henrissat B."/>
            <person name="Kuo A."/>
            <person name="Liang C."/>
            <person name="Lipzen A."/>
            <person name="Lutzoni F."/>
            <person name="Magnuson J."/>
            <person name="Mondo S."/>
            <person name="Nolan M."/>
            <person name="Ohm R."/>
            <person name="Pangilinan J."/>
            <person name="Park H.-J."/>
            <person name="Ramirez L."/>
            <person name="Alfaro M."/>
            <person name="Sun H."/>
            <person name="Tritt A."/>
            <person name="Yoshinaga Y."/>
            <person name="Zwiers L.-H."/>
            <person name="Turgeon B."/>
            <person name="Goodwin S."/>
            <person name="Spatafora J."/>
            <person name="Crous P."/>
            <person name="Grigoriev I."/>
        </authorList>
    </citation>
    <scope>NUCLEOTIDE SEQUENCE</scope>
    <source>
        <strain evidence="4">CBS 207.26</strain>
    </source>
</reference>
<feature type="domain" description="C2H2-type" evidence="3">
    <location>
        <begin position="167"/>
        <end position="194"/>
    </location>
</feature>
<keyword evidence="1" id="KW-0863">Zinc-finger</keyword>
<organism evidence="4 5">
    <name type="scientific">Zopfia rhizophila CBS 207.26</name>
    <dbReference type="NCBI Taxonomy" id="1314779"/>
    <lineage>
        <taxon>Eukaryota</taxon>
        <taxon>Fungi</taxon>
        <taxon>Dikarya</taxon>
        <taxon>Ascomycota</taxon>
        <taxon>Pezizomycotina</taxon>
        <taxon>Dothideomycetes</taxon>
        <taxon>Dothideomycetes incertae sedis</taxon>
        <taxon>Zopfiaceae</taxon>
        <taxon>Zopfia</taxon>
    </lineage>
</organism>
<keyword evidence="5" id="KW-1185">Reference proteome</keyword>
<evidence type="ECO:0000256" key="1">
    <source>
        <dbReference type="PROSITE-ProRule" id="PRU00042"/>
    </source>
</evidence>
<evidence type="ECO:0000313" key="4">
    <source>
        <dbReference type="EMBL" id="KAF2183846.1"/>
    </source>
</evidence>
<proteinExistence type="predicted"/>
<dbReference type="PROSITE" id="PS50157">
    <property type="entry name" value="ZINC_FINGER_C2H2_2"/>
    <property type="match status" value="1"/>
</dbReference>
<dbReference type="PANTHER" id="PTHR38166">
    <property type="entry name" value="C2H2-TYPE DOMAIN-CONTAINING PROTEIN-RELATED"/>
    <property type="match status" value="1"/>
</dbReference>
<dbReference type="PANTHER" id="PTHR38166:SF1">
    <property type="entry name" value="C2H2-TYPE DOMAIN-CONTAINING PROTEIN"/>
    <property type="match status" value="1"/>
</dbReference>
<feature type="compositionally biased region" description="Polar residues" evidence="2">
    <location>
        <begin position="57"/>
        <end position="69"/>
    </location>
</feature>
<feature type="compositionally biased region" description="Low complexity" evidence="2">
    <location>
        <begin position="70"/>
        <end position="85"/>
    </location>
</feature>
<name>A0A6A6E1R6_9PEZI</name>
<protein>
    <recommendedName>
        <fullName evidence="3">C2H2-type domain-containing protein</fullName>
    </recommendedName>
</protein>
<evidence type="ECO:0000259" key="3">
    <source>
        <dbReference type="PROSITE" id="PS50157"/>
    </source>
</evidence>
<keyword evidence="1" id="KW-0862">Zinc</keyword>
<accession>A0A6A6E1R6</accession>
<evidence type="ECO:0000313" key="5">
    <source>
        <dbReference type="Proteomes" id="UP000800200"/>
    </source>
</evidence>
<dbReference type="Proteomes" id="UP000800200">
    <property type="component" value="Unassembled WGS sequence"/>
</dbReference>
<sequence>MGIGCDSVTSTELPRGTVTGFIRRALRRSRARYLADWVINNLAFPFDRKTRNFTCTTNRKSTEATGTQKNSTENVSSSQRSNSNGKRSRSGRDSSSGGHNGNDGQESGGKPSERICSTEIEGSRLACPFYKRNRWECRQLGHRACSGSGWKSIHRLKEHLNRCHSVYQCERCSLPFLNNNDLKIHRRISESCRSQKERRVFAINQETWILVKRRTRRGTREEQWIELYRVIFSHADASRIPSPCNMLPSHIF</sequence>
<keyword evidence="1" id="KW-0479">Metal-binding</keyword>
<dbReference type="OrthoDB" id="4738706at2759"/>
<gene>
    <name evidence="4" type="ORF">K469DRAFT_201939</name>
</gene>
<dbReference type="InterPro" id="IPR013087">
    <property type="entry name" value="Znf_C2H2_type"/>
</dbReference>
<evidence type="ECO:0000256" key="2">
    <source>
        <dbReference type="SAM" id="MobiDB-lite"/>
    </source>
</evidence>
<dbReference type="GO" id="GO:0008270">
    <property type="term" value="F:zinc ion binding"/>
    <property type="evidence" value="ECO:0007669"/>
    <property type="project" value="UniProtKB-KW"/>
</dbReference>
<dbReference type="EMBL" id="ML994640">
    <property type="protein sequence ID" value="KAF2183846.1"/>
    <property type="molecule type" value="Genomic_DNA"/>
</dbReference>